<feature type="transmembrane region" description="Helical" evidence="5">
    <location>
        <begin position="210"/>
        <end position="232"/>
    </location>
</feature>
<keyword evidence="4 5" id="KW-0472">Membrane</keyword>
<evidence type="ECO:0000256" key="4">
    <source>
        <dbReference type="ARBA" id="ARBA00023136"/>
    </source>
</evidence>
<dbReference type="KEGG" id="mhi:Mhar_0505"/>
<dbReference type="GO" id="GO:0005886">
    <property type="term" value="C:plasma membrane"/>
    <property type="evidence" value="ECO:0007669"/>
    <property type="project" value="TreeGrafter"/>
</dbReference>
<feature type="transmembrane region" description="Helical" evidence="5">
    <location>
        <begin position="82"/>
        <end position="107"/>
    </location>
</feature>
<dbReference type="RefSeq" id="WP_014586072.1">
    <property type="nucleotide sequence ID" value="NC_017527.1"/>
</dbReference>
<organism evidence="7 8">
    <name type="scientific">Methanothrix harundinacea (strain 6Ac)</name>
    <name type="common">Methanosaeta harundinacea</name>
    <dbReference type="NCBI Taxonomy" id="1110509"/>
    <lineage>
        <taxon>Archaea</taxon>
        <taxon>Methanobacteriati</taxon>
        <taxon>Methanobacteriota</taxon>
        <taxon>Stenosarchaea group</taxon>
        <taxon>Methanomicrobia</taxon>
        <taxon>Methanotrichales</taxon>
        <taxon>Methanotrichaceae</taxon>
        <taxon>Methanothrix</taxon>
    </lineage>
</organism>
<proteinExistence type="predicted"/>
<dbReference type="InterPro" id="IPR004837">
    <property type="entry name" value="NaCa_Exmemb"/>
</dbReference>
<protein>
    <submittedName>
        <fullName evidence="7">Na+/Ca+ antiporter, CaCA family</fullName>
    </submittedName>
</protein>
<keyword evidence="8" id="KW-1185">Reference proteome</keyword>
<feature type="domain" description="Sodium/calcium exchanger membrane region" evidence="6">
    <location>
        <begin position="176"/>
        <end position="313"/>
    </location>
</feature>
<dbReference type="EMBL" id="CP003117">
    <property type="protein sequence ID" value="AET63887.1"/>
    <property type="molecule type" value="Genomic_DNA"/>
</dbReference>
<dbReference type="Proteomes" id="UP000005877">
    <property type="component" value="Chromosome"/>
</dbReference>
<dbReference type="PANTHER" id="PTHR10846:SF8">
    <property type="entry name" value="INNER MEMBRANE PROTEIN YRBG"/>
    <property type="match status" value="1"/>
</dbReference>
<dbReference type="GeneID" id="12509674"/>
<dbReference type="Gene3D" id="1.20.1420.30">
    <property type="entry name" value="NCX, central ion-binding region"/>
    <property type="match status" value="1"/>
</dbReference>
<feature type="transmembrane region" description="Helical" evidence="5">
    <location>
        <begin position="298"/>
        <end position="317"/>
    </location>
</feature>
<dbReference type="GO" id="GO:0005262">
    <property type="term" value="F:calcium channel activity"/>
    <property type="evidence" value="ECO:0007669"/>
    <property type="project" value="TreeGrafter"/>
</dbReference>
<feature type="transmembrane region" description="Helical" evidence="5">
    <location>
        <begin position="138"/>
        <end position="155"/>
    </location>
</feature>
<feature type="transmembrane region" description="Helical" evidence="5">
    <location>
        <begin position="176"/>
        <end position="198"/>
    </location>
</feature>
<evidence type="ECO:0000256" key="1">
    <source>
        <dbReference type="ARBA" id="ARBA00004141"/>
    </source>
</evidence>
<sequence>MRTDDGSSGAGSLLEFLTFAVSLVALYYGAKAITDSAVHFAKVLGISEFVIGATVVAFGTALPEFSTSIVAMMVDGGAPEIAAGNVLGSILANTGLALGAAAALYGIYIDRKILETDLSFLLASMLAIYVVFLDYRITWIEGLLLIAIYLSFLRHEISEHRKGEAKGGEKFNPRQLGIFFAGILLLAIGANYMIEAILSISSTLGIPEGVVAVLLLAVGTSLPEISTAIVAAKSGRGDIAMGDIMGANAFNALIILGAASLVGDVAASEAFVSVTLPVVVLISLLLGFMVLGNRITRFEGSMLVAIYLLEVIAILTIL</sequence>
<feature type="transmembrane region" description="Helical" evidence="5">
    <location>
        <begin position="6"/>
        <end position="28"/>
    </location>
</feature>
<dbReference type="InterPro" id="IPR044880">
    <property type="entry name" value="NCX_ion-bd_dom_sf"/>
</dbReference>
<accession>G7WN31</accession>
<gene>
    <name evidence="7" type="ordered locus">Mhar_0505</name>
</gene>
<dbReference type="GO" id="GO:0008273">
    <property type="term" value="F:calcium, potassium:sodium antiporter activity"/>
    <property type="evidence" value="ECO:0007669"/>
    <property type="project" value="TreeGrafter"/>
</dbReference>
<feature type="transmembrane region" description="Helical" evidence="5">
    <location>
        <begin position="270"/>
        <end position="291"/>
    </location>
</feature>
<feature type="domain" description="Sodium/calcium exchanger membrane region" evidence="6">
    <location>
        <begin position="16"/>
        <end position="153"/>
    </location>
</feature>
<dbReference type="OrthoDB" id="142185at2157"/>
<evidence type="ECO:0000259" key="6">
    <source>
        <dbReference type="Pfam" id="PF01699"/>
    </source>
</evidence>
<keyword evidence="3 5" id="KW-1133">Transmembrane helix</keyword>
<dbReference type="InterPro" id="IPR004481">
    <property type="entry name" value="K/Na/Ca-exchanger"/>
</dbReference>
<dbReference type="HOGENOM" id="CLU_007948_0_3_2"/>
<dbReference type="PATRIC" id="fig|1110509.7.peg.558"/>
<keyword evidence="2 5" id="KW-0812">Transmembrane</keyword>
<feature type="transmembrane region" description="Helical" evidence="5">
    <location>
        <begin position="244"/>
        <end position="264"/>
    </location>
</feature>
<dbReference type="GO" id="GO:0006874">
    <property type="term" value="P:intracellular calcium ion homeostasis"/>
    <property type="evidence" value="ECO:0007669"/>
    <property type="project" value="TreeGrafter"/>
</dbReference>
<dbReference type="PANTHER" id="PTHR10846">
    <property type="entry name" value="SODIUM/POTASSIUM/CALCIUM EXCHANGER"/>
    <property type="match status" value="1"/>
</dbReference>
<feature type="transmembrane region" description="Helical" evidence="5">
    <location>
        <begin position="40"/>
        <end position="62"/>
    </location>
</feature>
<evidence type="ECO:0000256" key="2">
    <source>
        <dbReference type="ARBA" id="ARBA00022692"/>
    </source>
</evidence>
<evidence type="ECO:0000313" key="8">
    <source>
        <dbReference type="Proteomes" id="UP000005877"/>
    </source>
</evidence>
<dbReference type="Pfam" id="PF01699">
    <property type="entry name" value="Na_Ca_ex"/>
    <property type="match status" value="2"/>
</dbReference>
<evidence type="ECO:0000256" key="3">
    <source>
        <dbReference type="ARBA" id="ARBA00022989"/>
    </source>
</evidence>
<evidence type="ECO:0000313" key="7">
    <source>
        <dbReference type="EMBL" id="AET63887.1"/>
    </source>
</evidence>
<reference evidence="7 8" key="1">
    <citation type="journal article" date="2012" name="PLoS ONE">
        <title>The genome characteristics and predicted function of methyl-group oxidation pathway in the obligate aceticlastic methanogens, Methanosaeta spp.</title>
        <authorList>
            <person name="Zhu J."/>
            <person name="Zheng H."/>
            <person name="Ai G."/>
            <person name="Zhang G."/>
            <person name="Liu D."/>
            <person name="Liu X."/>
            <person name="Dong X."/>
        </authorList>
    </citation>
    <scope>NUCLEOTIDE SEQUENCE [LARGE SCALE GENOMIC DNA]</scope>
    <source>
        <strain evidence="7 8">6Ac</strain>
    </source>
</reference>
<feature type="transmembrane region" description="Helical" evidence="5">
    <location>
        <begin position="114"/>
        <end position="132"/>
    </location>
</feature>
<dbReference type="AlphaFoldDB" id="G7WN31"/>
<dbReference type="STRING" id="1110509.Mhar_0505"/>
<evidence type="ECO:0000256" key="5">
    <source>
        <dbReference type="SAM" id="Phobius"/>
    </source>
</evidence>
<comment type="subcellular location">
    <subcellularLocation>
        <location evidence="1">Membrane</location>
        <topology evidence="1">Multi-pass membrane protein</topology>
    </subcellularLocation>
</comment>
<name>G7WN31_METH6</name>